<dbReference type="PATRIC" id="fig|47500.12.peg.3972"/>
<name>A0A0D1Y684_ANEMI</name>
<dbReference type="GO" id="GO:0005507">
    <property type="term" value="F:copper ion binding"/>
    <property type="evidence" value="ECO:0007669"/>
    <property type="project" value="InterPro"/>
</dbReference>
<dbReference type="SUPFAM" id="SSF55383">
    <property type="entry name" value="Copper amine oxidase, domain N"/>
    <property type="match status" value="1"/>
</dbReference>
<dbReference type="Gene3D" id="2.60.40.200">
    <property type="entry name" value="Superoxide dismutase, copper/zinc binding domain"/>
    <property type="match status" value="1"/>
</dbReference>
<dbReference type="Pfam" id="PF00080">
    <property type="entry name" value="Sod_Cu"/>
    <property type="match status" value="1"/>
</dbReference>
<dbReference type="SUPFAM" id="SSF49329">
    <property type="entry name" value="Cu,Zn superoxide dismutase-like"/>
    <property type="match status" value="1"/>
</dbReference>
<evidence type="ECO:0000259" key="5">
    <source>
        <dbReference type="Pfam" id="PF07833"/>
    </source>
</evidence>
<accession>A0A0D1Y684</accession>
<dbReference type="Proteomes" id="UP000182836">
    <property type="component" value="Unassembled WGS sequence"/>
</dbReference>
<evidence type="ECO:0000256" key="2">
    <source>
        <dbReference type="SAM" id="MobiDB-lite"/>
    </source>
</evidence>
<feature type="region of interest" description="Disordered" evidence="2">
    <location>
        <begin position="202"/>
        <end position="225"/>
    </location>
</feature>
<protein>
    <submittedName>
        <fullName evidence="7">Superoxide dismutase, Cu-Zn family</fullName>
    </submittedName>
</protein>
<evidence type="ECO:0000259" key="4">
    <source>
        <dbReference type="Pfam" id="PF00080"/>
    </source>
</evidence>
<keyword evidence="3" id="KW-0732">Signal</keyword>
<dbReference type="InterPro" id="IPR024134">
    <property type="entry name" value="SOD_Cu/Zn_/chaperone"/>
</dbReference>
<dbReference type="GeneID" id="42304591"/>
<sequence>MKKFMAGVVAGVVLSSGMAYAASITVNIAPFTLFADGEEKTFGKDEVLVHNGRAYVPVRAYAETFQHKVYWDGTNASISINKPYIHMVNAQGEEIGHAILTEESGGVKVAIEVHDLKPGKHGFHVHEKMFVKNDFKSAGGHFNPDGKKHGMENPEGHHVGDMQNLEVKEDGTAKAEFMLERASLKQGDVHSLLGKSIIIHEGEDDLKSDPAGNSGDRVAGGNIPQ</sequence>
<dbReference type="RefSeq" id="WP_043064967.1">
    <property type="nucleotide sequence ID" value="NZ_BJOA01000079.1"/>
</dbReference>
<evidence type="ECO:0000256" key="3">
    <source>
        <dbReference type="SAM" id="SignalP"/>
    </source>
</evidence>
<reference evidence="6 8" key="1">
    <citation type="submission" date="2015-07" db="EMBL/GenBank/DDBJ databases">
        <title>Fjat-14205 dsm 2895.</title>
        <authorList>
            <person name="Liu B."/>
            <person name="Wang J."/>
            <person name="Zhu Y."/>
            <person name="Liu G."/>
            <person name="Chen Q."/>
            <person name="Chen Z."/>
            <person name="Lan J."/>
            <person name="Che J."/>
            <person name="Ge C."/>
            <person name="Shi H."/>
            <person name="Pan Z."/>
            <person name="Liu X."/>
        </authorList>
    </citation>
    <scope>NUCLEOTIDE SEQUENCE [LARGE SCALE GENOMIC DNA]</scope>
    <source>
        <strain evidence="6 8">DSM 2895</strain>
    </source>
</reference>
<dbReference type="InterPro" id="IPR036423">
    <property type="entry name" value="SOD-like_Cu/Zn_dom_sf"/>
</dbReference>
<dbReference type="STRING" id="47500.AF333_05135"/>
<dbReference type="GO" id="GO:0006801">
    <property type="term" value="P:superoxide metabolic process"/>
    <property type="evidence" value="ECO:0007669"/>
    <property type="project" value="InterPro"/>
</dbReference>
<feature type="domain" description="Superoxide dismutase copper/zinc binding" evidence="4">
    <location>
        <begin position="96"/>
        <end position="223"/>
    </location>
</feature>
<feature type="signal peptide" evidence="3">
    <location>
        <begin position="1"/>
        <end position="21"/>
    </location>
</feature>
<evidence type="ECO:0000313" key="7">
    <source>
        <dbReference type="EMBL" id="SDI95571.1"/>
    </source>
</evidence>
<dbReference type="OrthoDB" id="9792957at2"/>
<dbReference type="PANTHER" id="PTHR10003">
    <property type="entry name" value="SUPEROXIDE DISMUTASE CU-ZN -RELATED"/>
    <property type="match status" value="1"/>
</dbReference>
<feature type="chain" id="PRO_5014222788" evidence="3">
    <location>
        <begin position="22"/>
        <end position="225"/>
    </location>
</feature>
<dbReference type="EMBL" id="FNED01000009">
    <property type="protein sequence ID" value="SDI95571.1"/>
    <property type="molecule type" value="Genomic_DNA"/>
</dbReference>
<feature type="domain" description="Copper amine oxidase-like N-terminal" evidence="5">
    <location>
        <begin position="36"/>
        <end position="80"/>
    </location>
</feature>
<dbReference type="InterPro" id="IPR012854">
    <property type="entry name" value="Cu_amine_oxidase-like_N"/>
</dbReference>
<dbReference type="CDD" id="cd00305">
    <property type="entry name" value="Cu-Zn_Superoxide_Dismutase"/>
    <property type="match status" value="1"/>
</dbReference>
<organism evidence="6 8">
    <name type="scientific">Aneurinibacillus migulanus</name>
    <name type="common">Bacillus migulanus</name>
    <dbReference type="NCBI Taxonomy" id="47500"/>
    <lineage>
        <taxon>Bacteria</taxon>
        <taxon>Bacillati</taxon>
        <taxon>Bacillota</taxon>
        <taxon>Bacilli</taxon>
        <taxon>Bacillales</taxon>
        <taxon>Paenibacillaceae</taxon>
        <taxon>Aneurinibacillus group</taxon>
        <taxon>Aneurinibacillus</taxon>
    </lineage>
</organism>
<evidence type="ECO:0000256" key="1">
    <source>
        <dbReference type="ARBA" id="ARBA00010457"/>
    </source>
</evidence>
<evidence type="ECO:0000313" key="6">
    <source>
        <dbReference type="EMBL" id="KON94959.1"/>
    </source>
</evidence>
<dbReference type="PRINTS" id="PR00068">
    <property type="entry name" value="CUZNDISMTASE"/>
</dbReference>
<dbReference type="Proteomes" id="UP000037269">
    <property type="component" value="Unassembled WGS sequence"/>
</dbReference>
<dbReference type="AlphaFoldDB" id="A0A0D1Y684"/>
<proteinExistence type="inferred from homology"/>
<dbReference type="InterPro" id="IPR036582">
    <property type="entry name" value="Mao_N_sf"/>
</dbReference>
<comment type="similarity">
    <text evidence="1">Belongs to the Cu-Zn superoxide dismutase family.</text>
</comment>
<keyword evidence="8" id="KW-1185">Reference proteome</keyword>
<dbReference type="InterPro" id="IPR001424">
    <property type="entry name" value="SOD_Cu_Zn_dom"/>
</dbReference>
<evidence type="ECO:0000313" key="9">
    <source>
        <dbReference type="Proteomes" id="UP000182836"/>
    </source>
</evidence>
<gene>
    <name evidence="6" type="ORF">AF333_05135</name>
    <name evidence="7" type="ORF">SAMN04487909_109218</name>
</gene>
<evidence type="ECO:0000313" key="8">
    <source>
        <dbReference type="Proteomes" id="UP000037269"/>
    </source>
</evidence>
<dbReference type="EMBL" id="LGUG01000004">
    <property type="protein sequence ID" value="KON94959.1"/>
    <property type="molecule type" value="Genomic_DNA"/>
</dbReference>
<reference evidence="7 9" key="2">
    <citation type="submission" date="2016-10" db="EMBL/GenBank/DDBJ databases">
        <authorList>
            <person name="de Groot N.N."/>
        </authorList>
    </citation>
    <scope>NUCLEOTIDE SEQUENCE [LARGE SCALE GENOMIC DNA]</scope>
    <source>
        <strain evidence="7 9">DSM 2895</strain>
    </source>
</reference>
<dbReference type="Pfam" id="PF07833">
    <property type="entry name" value="Cu_amine_oxidN1"/>
    <property type="match status" value="1"/>
</dbReference>